<sequence>MFHFACAKVLIFQYRRQKMLHHIMKNFRIYNPCTSFPQYLSSNLGKGSTYALRFCTRNDTVQNSNGKSTIEEGYGAIRSDEKGFEGGDGVDKASSKIDMDKFIHEDHPAYDKTQTKRSEVKEKGKAKH</sequence>
<name>A0A6A4Q288_LUPAL</name>
<accession>A0A6A4Q288</accession>
<protein>
    <submittedName>
        <fullName evidence="2">Uncharacterized protein</fullName>
    </submittedName>
</protein>
<dbReference type="Proteomes" id="UP000447434">
    <property type="component" value="Chromosome 9"/>
</dbReference>
<dbReference type="AlphaFoldDB" id="A0A6A4Q288"/>
<keyword evidence="3" id="KW-1185">Reference proteome</keyword>
<feature type="region of interest" description="Disordered" evidence="1">
    <location>
        <begin position="106"/>
        <end position="128"/>
    </location>
</feature>
<organism evidence="2 3">
    <name type="scientific">Lupinus albus</name>
    <name type="common">White lupine</name>
    <name type="synonym">Lupinus termis</name>
    <dbReference type="NCBI Taxonomy" id="3870"/>
    <lineage>
        <taxon>Eukaryota</taxon>
        <taxon>Viridiplantae</taxon>
        <taxon>Streptophyta</taxon>
        <taxon>Embryophyta</taxon>
        <taxon>Tracheophyta</taxon>
        <taxon>Spermatophyta</taxon>
        <taxon>Magnoliopsida</taxon>
        <taxon>eudicotyledons</taxon>
        <taxon>Gunneridae</taxon>
        <taxon>Pentapetalae</taxon>
        <taxon>rosids</taxon>
        <taxon>fabids</taxon>
        <taxon>Fabales</taxon>
        <taxon>Fabaceae</taxon>
        <taxon>Papilionoideae</taxon>
        <taxon>50 kb inversion clade</taxon>
        <taxon>genistoids sensu lato</taxon>
        <taxon>core genistoids</taxon>
        <taxon>Genisteae</taxon>
        <taxon>Lupinus</taxon>
    </lineage>
</organism>
<gene>
    <name evidence="2" type="ORF">Lalb_Chr09g0333561</name>
</gene>
<evidence type="ECO:0000313" key="3">
    <source>
        <dbReference type="Proteomes" id="UP000447434"/>
    </source>
</evidence>
<comment type="caution">
    <text evidence="2">The sequence shown here is derived from an EMBL/GenBank/DDBJ whole genome shotgun (WGS) entry which is preliminary data.</text>
</comment>
<proteinExistence type="predicted"/>
<dbReference type="OrthoDB" id="1398827at2759"/>
<evidence type="ECO:0000313" key="2">
    <source>
        <dbReference type="EMBL" id="KAE9607759.1"/>
    </source>
</evidence>
<evidence type="ECO:0000256" key="1">
    <source>
        <dbReference type="SAM" id="MobiDB-lite"/>
    </source>
</evidence>
<dbReference type="EMBL" id="WOCE01000009">
    <property type="protein sequence ID" value="KAE9607759.1"/>
    <property type="molecule type" value="Genomic_DNA"/>
</dbReference>
<reference evidence="3" key="1">
    <citation type="journal article" date="2020" name="Nat. Commun.">
        <title>Genome sequence of the cluster root forming white lupin.</title>
        <authorList>
            <person name="Hufnagel B."/>
            <person name="Marques A."/>
            <person name="Soriano A."/>
            <person name="Marques L."/>
            <person name="Divol F."/>
            <person name="Doumas P."/>
            <person name="Sallet E."/>
            <person name="Mancinotti D."/>
            <person name="Carrere S."/>
            <person name="Marande W."/>
            <person name="Arribat S."/>
            <person name="Keller J."/>
            <person name="Huneau C."/>
            <person name="Blein T."/>
            <person name="Aime D."/>
            <person name="Laguerre M."/>
            <person name="Taylor J."/>
            <person name="Schubert V."/>
            <person name="Nelson M."/>
            <person name="Geu-Flores F."/>
            <person name="Crespi M."/>
            <person name="Gallardo-Guerrero K."/>
            <person name="Delaux P.-M."/>
            <person name="Salse J."/>
            <person name="Berges H."/>
            <person name="Guyot R."/>
            <person name="Gouzy J."/>
            <person name="Peret B."/>
        </authorList>
    </citation>
    <scope>NUCLEOTIDE SEQUENCE [LARGE SCALE GENOMIC DNA]</scope>
    <source>
        <strain evidence="3">cv. Amiga</strain>
    </source>
</reference>